<evidence type="ECO:0000313" key="2">
    <source>
        <dbReference type="Proteomes" id="UP000020529"/>
    </source>
</evidence>
<proteinExistence type="predicted"/>
<dbReference type="AlphaFoldDB" id="A0A015VYH1"/>
<dbReference type="Proteomes" id="UP000020529">
    <property type="component" value="Unassembled WGS sequence"/>
</dbReference>
<dbReference type="EMBL" id="JGCY01000371">
    <property type="protein sequence ID" value="EXY73230.1"/>
    <property type="molecule type" value="Genomic_DNA"/>
</dbReference>
<reference evidence="1 2" key="1">
    <citation type="submission" date="2014-02" db="EMBL/GenBank/DDBJ databases">
        <authorList>
            <person name="Sears C."/>
            <person name="Carroll K."/>
            <person name="Sack B.R."/>
            <person name="Qadri F."/>
            <person name="Myers L.L."/>
            <person name="Chung G.-T."/>
            <person name="Escheverria P."/>
            <person name="Fraser C.M."/>
            <person name="Sadzewicz L."/>
            <person name="Shefchek K.A."/>
            <person name="Tallon L."/>
            <person name="Das S.P."/>
            <person name="Daugherty S."/>
            <person name="Mongodin E.F."/>
        </authorList>
    </citation>
    <scope>NUCLEOTIDE SEQUENCE [LARGE SCALE GENOMIC DNA]</scope>
    <source>
        <strain evidence="2">3988T(B)14</strain>
    </source>
</reference>
<organism evidence="1 2">
    <name type="scientific">Bacteroides fragilis str. 3988T(B)14</name>
    <dbReference type="NCBI Taxonomy" id="1339315"/>
    <lineage>
        <taxon>Bacteria</taxon>
        <taxon>Pseudomonadati</taxon>
        <taxon>Bacteroidota</taxon>
        <taxon>Bacteroidia</taxon>
        <taxon>Bacteroidales</taxon>
        <taxon>Bacteroidaceae</taxon>
        <taxon>Bacteroides</taxon>
    </lineage>
</organism>
<comment type="caution">
    <text evidence="1">The sequence shown here is derived from an EMBL/GenBank/DDBJ whole genome shotgun (WGS) entry which is preliminary data.</text>
</comment>
<accession>A0A015VYH1</accession>
<protein>
    <submittedName>
        <fullName evidence="1">Putative membrane protein</fullName>
    </submittedName>
</protein>
<name>A0A015VYH1_BACFG</name>
<sequence length="39" mass="4476">MDLHFPALHVLLQLPVSIHTFYVLKIGNMTNPEEESLEV</sequence>
<evidence type="ECO:0000313" key="1">
    <source>
        <dbReference type="EMBL" id="EXY73230.1"/>
    </source>
</evidence>
<dbReference type="PATRIC" id="fig|1339315.3.peg.3732"/>
<gene>
    <name evidence="1" type="ORF">M124_3059</name>
</gene>